<proteinExistence type="predicted"/>
<feature type="compositionally biased region" description="Low complexity" evidence="3">
    <location>
        <begin position="1"/>
        <end position="16"/>
    </location>
</feature>
<dbReference type="PROSITE" id="PS51186">
    <property type="entry name" value="GNAT"/>
    <property type="match status" value="1"/>
</dbReference>
<accession>A0A9P4UEJ0</accession>
<dbReference type="EMBL" id="MU001496">
    <property type="protein sequence ID" value="KAF2447501.1"/>
    <property type="molecule type" value="Genomic_DNA"/>
</dbReference>
<sequence length="182" mass="20489">MHSSSSACSSPPSSTPQDQRWTVEVISPTTVNEVVTFINNARHDMFPTLHTQLSDDVARWVQSGTFLAARDATSKSLVATIGFVAYDHRFPSLHYRDNHTVEVVRLYVLPRYRRAGLGATLFEELKGRAEEQGVRRLYLHTHPFLPGAVGFWEKRGFGVVGVERDEVWKTTHMEMLVGSGEC</sequence>
<dbReference type="Gene3D" id="3.40.630.30">
    <property type="match status" value="1"/>
</dbReference>
<evidence type="ECO:0000256" key="1">
    <source>
        <dbReference type="ARBA" id="ARBA00022679"/>
    </source>
</evidence>
<feature type="region of interest" description="Disordered" evidence="3">
    <location>
        <begin position="1"/>
        <end position="22"/>
    </location>
</feature>
<protein>
    <submittedName>
        <fullName evidence="5">Acyl-CoA N-acyltransferase</fullName>
    </submittedName>
</protein>
<dbReference type="Proteomes" id="UP000799764">
    <property type="component" value="Unassembled WGS sequence"/>
</dbReference>
<keyword evidence="6" id="KW-1185">Reference proteome</keyword>
<dbReference type="PANTHER" id="PTHR43877">
    <property type="entry name" value="AMINOALKYLPHOSPHONATE N-ACETYLTRANSFERASE-RELATED-RELATED"/>
    <property type="match status" value="1"/>
</dbReference>
<evidence type="ECO:0000313" key="5">
    <source>
        <dbReference type="EMBL" id="KAF2447501.1"/>
    </source>
</evidence>
<dbReference type="SUPFAM" id="SSF55729">
    <property type="entry name" value="Acyl-CoA N-acyltransferases (Nat)"/>
    <property type="match status" value="1"/>
</dbReference>
<dbReference type="CDD" id="cd04301">
    <property type="entry name" value="NAT_SF"/>
    <property type="match status" value="1"/>
</dbReference>
<dbReference type="AlphaFoldDB" id="A0A9P4UEJ0"/>
<dbReference type="InterPro" id="IPR000182">
    <property type="entry name" value="GNAT_dom"/>
</dbReference>
<evidence type="ECO:0000256" key="2">
    <source>
        <dbReference type="ARBA" id="ARBA00023315"/>
    </source>
</evidence>
<gene>
    <name evidence="5" type="ORF">P171DRAFT_429137</name>
</gene>
<dbReference type="OrthoDB" id="41532at2759"/>
<evidence type="ECO:0000259" key="4">
    <source>
        <dbReference type="PROSITE" id="PS51186"/>
    </source>
</evidence>
<feature type="domain" description="N-acetyltransferase" evidence="4">
    <location>
        <begin position="24"/>
        <end position="178"/>
    </location>
</feature>
<keyword evidence="2" id="KW-0012">Acyltransferase</keyword>
<dbReference type="InterPro" id="IPR050832">
    <property type="entry name" value="Bact_Acetyltransf"/>
</dbReference>
<dbReference type="Pfam" id="PF00583">
    <property type="entry name" value="Acetyltransf_1"/>
    <property type="match status" value="1"/>
</dbReference>
<reference evidence="5" key="1">
    <citation type="journal article" date="2020" name="Stud. Mycol.">
        <title>101 Dothideomycetes genomes: a test case for predicting lifestyles and emergence of pathogens.</title>
        <authorList>
            <person name="Haridas S."/>
            <person name="Albert R."/>
            <person name="Binder M."/>
            <person name="Bloem J."/>
            <person name="Labutti K."/>
            <person name="Salamov A."/>
            <person name="Andreopoulos B."/>
            <person name="Baker S."/>
            <person name="Barry K."/>
            <person name="Bills G."/>
            <person name="Bluhm B."/>
            <person name="Cannon C."/>
            <person name="Castanera R."/>
            <person name="Culley D."/>
            <person name="Daum C."/>
            <person name="Ezra D."/>
            <person name="Gonzalez J."/>
            <person name="Henrissat B."/>
            <person name="Kuo A."/>
            <person name="Liang C."/>
            <person name="Lipzen A."/>
            <person name="Lutzoni F."/>
            <person name="Magnuson J."/>
            <person name="Mondo S."/>
            <person name="Nolan M."/>
            <person name="Ohm R."/>
            <person name="Pangilinan J."/>
            <person name="Park H.-J."/>
            <person name="Ramirez L."/>
            <person name="Alfaro M."/>
            <person name="Sun H."/>
            <person name="Tritt A."/>
            <person name="Yoshinaga Y."/>
            <person name="Zwiers L.-H."/>
            <person name="Turgeon B."/>
            <person name="Goodwin S."/>
            <person name="Spatafora J."/>
            <person name="Crous P."/>
            <person name="Grigoriev I."/>
        </authorList>
    </citation>
    <scope>NUCLEOTIDE SEQUENCE</scope>
    <source>
        <strain evidence="5">CBS 690.94</strain>
    </source>
</reference>
<organism evidence="5 6">
    <name type="scientific">Karstenula rhodostoma CBS 690.94</name>
    <dbReference type="NCBI Taxonomy" id="1392251"/>
    <lineage>
        <taxon>Eukaryota</taxon>
        <taxon>Fungi</taxon>
        <taxon>Dikarya</taxon>
        <taxon>Ascomycota</taxon>
        <taxon>Pezizomycotina</taxon>
        <taxon>Dothideomycetes</taxon>
        <taxon>Pleosporomycetidae</taxon>
        <taxon>Pleosporales</taxon>
        <taxon>Massarineae</taxon>
        <taxon>Didymosphaeriaceae</taxon>
        <taxon>Karstenula</taxon>
    </lineage>
</organism>
<comment type="caution">
    <text evidence="5">The sequence shown here is derived from an EMBL/GenBank/DDBJ whole genome shotgun (WGS) entry which is preliminary data.</text>
</comment>
<dbReference type="InterPro" id="IPR016181">
    <property type="entry name" value="Acyl_CoA_acyltransferase"/>
</dbReference>
<dbReference type="GO" id="GO:0016747">
    <property type="term" value="F:acyltransferase activity, transferring groups other than amino-acyl groups"/>
    <property type="evidence" value="ECO:0007669"/>
    <property type="project" value="InterPro"/>
</dbReference>
<evidence type="ECO:0000313" key="6">
    <source>
        <dbReference type="Proteomes" id="UP000799764"/>
    </source>
</evidence>
<name>A0A9P4UEJ0_9PLEO</name>
<keyword evidence="1" id="KW-0808">Transferase</keyword>
<evidence type="ECO:0000256" key="3">
    <source>
        <dbReference type="SAM" id="MobiDB-lite"/>
    </source>
</evidence>